<evidence type="ECO:0000313" key="2">
    <source>
        <dbReference type="EMBL" id="MCF5156247.1"/>
    </source>
</evidence>
<dbReference type="EMBL" id="WKDU01000053">
    <property type="protein sequence ID" value="MCF5156247.1"/>
    <property type="molecule type" value="Genomic_DNA"/>
</dbReference>
<keyword evidence="3" id="KW-1185">Reference proteome</keyword>
<dbReference type="RefSeq" id="WP_120249125.1">
    <property type="nucleotide sequence ID" value="NZ_JAEHTJ010000028.1"/>
</dbReference>
<name>A0ABS9FXW1_9PSED</name>
<evidence type="ECO:0000313" key="3">
    <source>
        <dbReference type="Proteomes" id="UP000814074"/>
    </source>
</evidence>
<proteinExistence type="predicted"/>
<reference evidence="2 3" key="1">
    <citation type="submission" date="2019-11" db="EMBL/GenBank/DDBJ databases">
        <title>Epiphytic Pseudomonas syringae from cherry orchards.</title>
        <authorList>
            <person name="Hulin M.T."/>
        </authorList>
    </citation>
    <scope>NUCLEOTIDE SEQUENCE [LARGE SCALE GENOMIC DNA]</scope>
    <source>
        <strain evidence="2 3">PA-6-3B</strain>
    </source>
</reference>
<dbReference type="PROSITE" id="PS51257">
    <property type="entry name" value="PROKAR_LIPOPROTEIN"/>
    <property type="match status" value="1"/>
</dbReference>
<organism evidence="2 3">
    <name type="scientific">Pseudomonas lactis</name>
    <dbReference type="NCBI Taxonomy" id="1615674"/>
    <lineage>
        <taxon>Bacteria</taxon>
        <taxon>Pseudomonadati</taxon>
        <taxon>Pseudomonadota</taxon>
        <taxon>Gammaproteobacteria</taxon>
        <taxon>Pseudomonadales</taxon>
        <taxon>Pseudomonadaceae</taxon>
        <taxon>Pseudomonas</taxon>
    </lineage>
</organism>
<dbReference type="Proteomes" id="UP000814074">
    <property type="component" value="Unassembled WGS sequence"/>
</dbReference>
<protein>
    <recommendedName>
        <fullName evidence="4">Lipoprotein</fullName>
    </recommendedName>
</protein>
<evidence type="ECO:0000256" key="1">
    <source>
        <dbReference type="SAM" id="MobiDB-lite"/>
    </source>
</evidence>
<sequence length="306" mass="33397">MKHQLLLSLGLVLAMGLGGCEEQRAPLANPPKWLDLPALPIVQNAVFTLYETLAPHKNPLVMDHLCALAKGELTQEHINTFIQQQGGSAQQIPAQGHPLSLLVNGDRQAQVQACAAYLAITVLSPLNLNSIAVDSSASALPDKPKTTEATPAHIDQAKLLALLPAKLAIAHTNADFFTLIAAELQRRPGLTPEQFHQLSMAMFAHFAPNYLQRIKEHTPAQGTQYRVLKLDADQFMFISSNRTLFAYDFSGLKLQQNGVNWFGDGKLLGKSYFLKTAYLPDSTAQLNGIPSPPESIPARHESSVNR</sequence>
<gene>
    <name evidence="2" type="ORF">GIW47_27000</name>
</gene>
<accession>A0ABS9FXW1</accession>
<comment type="caution">
    <text evidence="2">The sequence shown here is derived from an EMBL/GenBank/DDBJ whole genome shotgun (WGS) entry which is preliminary data.</text>
</comment>
<feature type="compositionally biased region" description="Basic and acidic residues" evidence="1">
    <location>
        <begin position="297"/>
        <end position="306"/>
    </location>
</feature>
<evidence type="ECO:0008006" key="4">
    <source>
        <dbReference type="Google" id="ProtNLM"/>
    </source>
</evidence>
<feature type="region of interest" description="Disordered" evidence="1">
    <location>
        <begin position="286"/>
        <end position="306"/>
    </location>
</feature>